<dbReference type="InterPro" id="IPR052188">
    <property type="entry name" value="Ni-pincer_cofactor_biosynth"/>
</dbReference>
<name>A0AAE3M0T7_9BACT</name>
<dbReference type="SUPFAM" id="SSF52402">
    <property type="entry name" value="Adenine nucleotide alpha hydrolases-like"/>
    <property type="match status" value="1"/>
</dbReference>
<protein>
    <submittedName>
        <fullName evidence="1">Exoenzyme S synthesis protein B</fullName>
    </submittedName>
</protein>
<gene>
    <name evidence="1" type="ORF">OM075_01330</name>
</gene>
<dbReference type="PANTHER" id="PTHR43169:SF2">
    <property type="entry name" value="NAD_GMP SYNTHASE DOMAIN-CONTAINING PROTEIN"/>
    <property type="match status" value="1"/>
</dbReference>
<dbReference type="EMBL" id="JAPDPJ010000001">
    <property type="protein sequence ID" value="MCW3785084.1"/>
    <property type="molecule type" value="Genomic_DNA"/>
</dbReference>
<evidence type="ECO:0000313" key="1">
    <source>
        <dbReference type="EMBL" id="MCW3785084.1"/>
    </source>
</evidence>
<keyword evidence="2" id="KW-1185">Reference proteome</keyword>
<dbReference type="RefSeq" id="WP_301188655.1">
    <property type="nucleotide sequence ID" value="NZ_JAPDPJ010000001.1"/>
</dbReference>
<proteinExistence type="predicted"/>
<dbReference type="Proteomes" id="UP001209229">
    <property type="component" value="Unassembled WGS sequence"/>
</dbReference>
<dbReference type="AlphaFoldDB" id="A0AAE3M0T7"/>
<organism evidence="1 2">
    <name type="scientific">Plebeiibacterium sediminum</name>
    <dbReference type="NCBI Taxonomy" id="2992112"/>
    <lineage>
        <taxon>Bacteria</taxon>
        <taxon>Pseudomonadati</taxon>
        <taxon>Bacteroidota</taxon>
        <taxon>Bacteroidia</taxon>
        <taxon>Marinilabiliales</taxon>
        <taxon>Marinilabiliaceae</taxon>
        <taxon>Plebeiibacterium</taxon>
    </lineage>
</organism>
<dbReference type="Gene3D" id="3.40.50.620">
    <property type="entry name" value="HUPs"/>
    <property type="match status" value="1"/>
</dbReference>
<sequence length="263" mass="29374">MDITTKLEERLKQIGDSYLMFSGGLDSCAILGTAIKAGIHITPVWINNGFGRASEDEIRKQAQNMGAHHLKVIDITPTKTVVSNPDNRCYFCKNQIIEAIKHLEKDAVIMDGTTGSDNGYRPGRKALNEQGVISPLAELNISSTQAKDIALSLGANKQIADLESCIATRFNYLQPLTDDRLKVLKEIEHLIIEETEDFNVRCRLDDNDHIRIELSDSNSFLAFNDPDFRNAVIELGEKLALFTTLDLKPSRPNAYDNRITNDI</sequence>
<dbReference type="PANTHER" id="PTHR43169">
    <property type="entry name" value="EXSB FAMILY PROTEIN"/>
    <property type="match status" value="1"/>
</dbReference>
<dbReference type="InterPro" id="IPR014729">
    <property type="entry name" value="Rossmann-like_a/b/a_fold"/>
</dbReference>
<reference evidence="1" key="1">
    <citation type="submission" date="2022-10" db="EMBL/GenBank/DDBJ databases">
        <authorList>
            <person name="Yu W.X."/>
        </authorList>
    </citation>
    <scope>NUCLEOTIDE SEQUENCE</scope>
    <source>
        <strain evidence="1">AAT</strain>
    </source>
</reference>
<accession>A0AAE3M0T7</accession>
<comment type="caution">
    <text evidence="1">The sequence shown here is derived from an EMBL/GenBank/DDBJ whole genome shotgun (WGS) entry which is preliminary data.</text>
</comment>
<evidence type="ECO:0000313" key="2">
    <source>
        <dbReference type="Proteomes" id="UP001209229"/>
    </source>
</evidence>